<keyword evidence="3" id="KW-0949">S-adenosyl-L-methionine</keyword>
<dbReference type="Proteomes" id="UP000694867">
    <property type="component" value="Unplaced"/>
</dbReference>
<dbReference type="Gene3D" id="3.20.20.70">
    <property type="entry name" value="Aldolase class I"/>
    <property type="match status" value="1"/>
</dbReference>
<feature type="region of interest" description="Disordered" evidence="6">
    <location>
        <begin position="353"/>
        <end position="373"/>
    </location>
</feature>
<evidence type="ECO:0000256" key="3">
    <source>
        <dbReference type="ARBA" id="ARBA00022691"/>
    </source>
</evidence>
<dbReference type="PANTHER" id="PTHR11082">
    <property type="entry name" value="TRNA-DIHYDROURIDINE SYNTHASE"/>
    <property type="match status" value="1"/>
</dbReference>
<feature type="region of interest" description="Disordered" evidence="6">
    <location>
        <begin position="398"/>
        <end position="434"/>
    </location>
</feature>
<dbReference type="GO" id="GO:0032259">
    <property type="term" value="P:methylation"/>
    <property type="evidence" value="ECO:0007669"/>
    <property type="project" value="UniProtKB-KW"/>
</dbReference>
<dbReference type="KEGG" id="goe:100898428"/>
<protein>
    <submittedName>
        <fullName evidence="9">Uncharacterized protein LOC100898428</fullName>
    </submittedName>
</protein>
<dbReference type="Gene3D" id="3.40.1280.30">
    <property type="match status" value="1"/>
</dbReference>
<evidence type="ECO:0000313" key="9">
    <source>
        <dbReference type="RefSeq" id="XP_018495700.1"/>
    </source>
</evidence>
<organism evidence="8 9">
    <name type="scientific">Galendromus occidentalis</name>
    <name type="common">western predatory mite</name>
    <dbReference type="NCBI Taxonomy" id="34638"/>
    <lineage>
        <taxon>Eukaryota</taxon>
        <taxon>Metazoa</taxon>
        <taxon>Ecdysozoa</taxon>
        <taxon>Arthropoda</taxon>
        <taxon>Chelicerata</taxon>
        <taxon>Arachnida</taxon>
        <taxon>Acari</taxon>
        <taxon>Parasitiformes</taxon>
        <taxon>Mesostigmata</taxon>
        <taxon>Gamasina</taxon>
        <taxon>Phytoseioidea</taxon>
        <taxon>Phytoseiidae</taxon>
        <taxon>Typhlodrominae</taxon>
        <taxon>Galendromus</taxon>
    </lineage>
</organism>
<dbReference type="InterPro" id="IPR035587">
    <property type="entry name" value="DUS-like_FMN-bd"/>
</dbReference>
<dbReference type="PROSITE" id="PS51675">
    <property type="entry name" value="SAM_MT_TRM10"/>
    <property type="match status" value="1"/>
</dbReference>
<keyword evidence="1" id="KW-0489">Methyltransferase</keyword>
<dbReference type="InterPro" id="IPR028564">
    <property type="entry name" value="MT_TRM10-typ"/>
</dbReference>
<reference evidence="9" key="1">
    <citation type="submission" date="2025-08" db="UniProtKB">
        <authorList>
            <consortium name="RefSeq"/>
        </authorList>
    </citation>
    <scope>IDENTIFICATION</scope>
</reference>
<name>A0AAJ7PA26_9ACAR</name>
<keyword evidence="5" id="KW-0520">NAD</keyword>
<evidence type="ECO:0000256" key="2">
    <source>
        <dbReference type="ARBA" id="ARBA00022679"/>
    </source>
</evidence>
<sequence>MCVFDTYERVGNVVFSMKQDDDVSSSDLWSLVHELRSSLGDRDLDAASSTGLARSILHMLGVSRIQDILARRDLQEVLLEAQFFVANQAGTRKSIEGPNVAFRANIPETFDAAARPVEDECDAVDLYVGFPKSVAETANYGAFLQHEWQLIAKIFSEAGRAPKVPVLCEIKIFDDVMKTENVKLLERSVCWQLAIHGRSDRKDRHGDLVPRDRIRSVVNAVSIPVTANVSVHLFEDAEDRVRETSAYGVMSVDGSLQSATLSPKSVDHNNTDIFREYHLLAHECSTDIRIVRSHVFKFLDHIVDGCVRSQFKLGSCSTLTGIVDFLDGAEHFEYGSKPTPHIATIIGGDDLSAGHPVQEPASSVGAAGVRPAGDWDQLPQSLDSFTDSDNHLDLSLTEARRDRRKSRREAHHQRTLAARKAKRKEKKIRRRERLREERVQQQRDWIGVPRDAHIQKRDEIELTRKRLARALESGVAVCVDLGLCDHMNQKELGKLSSQIRRLYGINRKTRIPLDLNLINFKEDSLLYRDCVARNQGFENYQLSMYPGGFEAVVERRSIRKIIYLSPDAELCLRGPLDRDAIYVVGGLVDETVEKVSEHLMDVRTSLVQRQGFRQKLLSNLV</sequence>
<dbReference type="RefSeq" id="XP_018495700.1">
    <property type="nucleotide sequence ID" value="XM_018640184.1"/>
</dbReference>
<dbReference type="PANTHER" id="PTHR11082:SF5">
    <property type="entry name" value="TRNA-DIHYDROURIDINE(16_17) SYNTHASE [NAD(P)(+)]-LIKE"/>
    <property type="match status" value="1"/>
</dbReference>
<evidence type="ECO:0000256" key="5">
    <source>
        <dbReference type="ARBA" id="ARBA00023027"/>
    </source>
</evidence>
<feature type="domain" description="SAM-dependent MTase TRM10-type" evidence="7">
    <location>
        <begin position="463"/>
        <end position="621"/>
    </location>
</feature>
<evidence type="ECO:0000256" key="6">
    <source>
        <dbReference type="SAM" id="MobiDB-lite"/>
    </source>
</evidence>
<dbReference type="Pfam" id="PF01207">
    <property type="entry name" value="Dus"/>
    <property type="match status" value="1"/>
</dbReference>
<accession>A0AAJ7PA26</accession>
<dbReference type="InterPro" id="IPR013785">
    <property type="entry name" value="Aldolase_TIM"/>
</dbReference>
<proteinExistence type="predicted"/>
<dbReference type="AlphaFoldDB" id="A0AAJ7PA26"/>
<evidence type="ECO:0000259" key="7">
    <source>
        <dbReference type="PROSITE" id="PS51675"/>
    </source>
</evidence>
<keyword evidence="8" id="KW-1185">Reference proteome</keyword>
<evidence type="ECO:0000256" key="4">
    <source>
        <dbReference type="ARBA" id="ARBA00022857"/>
    </source>
</evidence>
<keyword evidence="2" id="KW-0808">Transferase</keyword>
<dbReference type="InterPro" id="IPR038459">
    <property type="entry name" value="MT_TRM10-typ_sf"/>
</dbReference>
<keyword evidence="4" id="KW-0521">NADP</keyword>
<dbReference type="GO" id="GO:0008168">
    <property type="term" value="F:methyltransferase activity"/>
    <property type="evidence" value="ECO:0007669"/>
    <property type="project" value="UniProtKB-KW"/>
</dbReference>
<evidence type="ECO:0000256" key="1">
    <source>
        <dbReference type="ARBA" id="ARBA00022603"/>
    </source>
</evidence>
<dbReference type="GeneID" id="100898428"/>
<feature type="compositionally biased region" description="Basic residues" evidence="6">
    <location>
        <begin position="402"/>
        <end position="432"/>
    </location>
</feature>
<dbReference type="SUPFAM" id="SSF51395">
    <property type="entry name" value="FMN-linked oxidoreductases"/>
    <property type="match status" value="1"/>
</dbReference>
<dbReference type="GO" id="GO:0017150">
    <property type="term" value="F:tRNA dihydrouridine synthase activity"/>
    <property type="evidence" value="ECO:0007669"/>
    <property type="project" value="TreeGrafter"/>
</dbReference>
<evidence type="ECO:0000313" key="8">
    <source>
        <dbReference type="Proteomes" id="UP000694867"/>
    </source>
</evidence>
<gene>
    <name evidence="9" type="primary">LOC100898428</name>
</gene>